<dbReference type="InterPro" id="IPR003593">
    <property type="entry name" value="AAA+_ATPase"/>
</dbReference>
<keyword evidence="3 5" id="KW-0067">ATP-binding</keyword>
<dbReference type="SUPFAM" id="SSF52540">
    <property type="entry name" value="P-loop containing nucleoside triphosphate hydrolases"/>
    <property type="match status" value="1"/>
</dbReference>
<dbReference type="RefSeq" id="WP_264844183.1">
    <property type="nucleotide sequence ID" value="NZ_AP025628.1"/>
</dbReference>
<dbReference type="EMBL" id="AP025628">
    <property type="protein sequence ID" value="BDG60119.1"/>
    <property type="molecule type" value="Genomic_DNA"/>
</dbReference>
<dbReference type="KEGG" id="cmic:caldi_12090"/>
<organism evidence="5 6">
    <name type="scientific">Caldinitratiruptor microaerophilus</name>
    <dbReference type="NCBI Taxonomy" id="671077"/>
    <lineage>
        <taxon>Bacteria</taxon>
        <taxon>Bacillati</taxon>
        <taxon>Bacillota</taxon>
        <taxon>Clostridia</taxon>
        <taxon>Eubacteriales</taxon>
        <taxon>Symbiobacteriaceae</taxon>
        <taxon>Caldinitratiruptor</taxon>
    </lineage>
</organism>
<proteinExistence type="predicted"/>
<dbReference type="GO" id="GO:0042941">
    <property type="term" value="P:D-alanine transmembrane transport"/>
    <property type="evidence" value="ECO:0007669"/>
    <property type="project" value="TreeGrafter"/>
</dbReference>
<dbReference type="GO" id="GO:0016887">
    <property type="term" value="F:ATP hydrolysis activity"/>
    <property type="evidence" value="ECO:0007669"/>
    <property type="project" value="InterPro"/>
</dbReference>
<reference evidence="5" key="1">
    <citation type="submission" date="2022-03" db="EMBL/GenBank/DDBJ databases">
        <title>Complete genome sequence of Caldinitratiruptor microaerophilus.</title>
        <authorList>
            <person name="Mukaiyama R."/>
            <person name="Nishiyama T."/>
            <person name="Ueda K."/>
        </authorList>
    </citation>
    <scope>NUCLEOTIDE SEQUENCE</scope>
    <source>
        <strain evidence="5">JCM 16183</strain>
    </source>
</reference>
<dbReference type="Pfam" id="PF12399">
    <property type="entry name" value="BCA_ABC_TP_C"/>
    <property type="match status" value="1"/>
</dbReference>
<keyword evidence="2" id="KW-0547">Nucleotide-binding</keyword>
<dbReference type="SMART" id="SM00382">
    <property type="entry name" value="AAA"/>
    <property type="match status" value="1"/>
</dbReference>
<dbReference type="GO" id="GO:1903805">
    <property type="term" value="P:L-valine import across plasma membrane"/>
    <property type="evidence" value="ECO:0007669"/>
    <property type="project" value="TreeGrafter"/>
</dbReference>
<dbReference type="InterPro" id="IPR032823">
    <property type="entry name" value="BCA_ABC_TP_C"/>
</dbReference>
<evidence type="ECO:0000313" key="6">
    <source>
        <dbReference type="Proteomes" id="UP001163687"/>
    </source>
</evidence>
<dbReference type="InterPro" id="IPR051120">
    <property type="entry name" value="ABC_AA/LPS_Transport"/>
</dbReference>
<dbReference type="InterPro" id="IPR003439">
    <property type="entry name" value="ABC_transporter-like_ATP-bd"/>
</dbReference>
<dbReference type="PANTHER" id="PTHR45772:SF7">
    <property type="entry name" value="AMINO ACID ABC TRANSPORTER ATP-BINDING PROTEIN"/>
    <property type="match status" value="1"/>
</dbReference>
<protein>
    <submittedName>
        <fullName evidence="5">ABC transporter ATP-binding protein</fullName>
    </submittedName>
</protein>
<dbReference type="InterPro" id="IPR027417">
    <property type="entry name" value="P-loop_NTPase"/>
</dbReference>
<dbReference type="PANTHER" id="PTHR45772">
    <property type="entry name" value="CONSERVED COMPONENT OF ABC TRANSPORTER FOR NATURAL AMINO ACIDS-RELATED"/>
    <property type="match status" value="1"/>
</dbReference>
<evidence type="ECO:0000256" key="3">
    <source>
        <dbReference type="ARBA" id="ARBA00022840"/>
    </source>
</evidence>
<evidence type="ECO:0000256" key="1">
    <source>
        <dbReference type="ARBA" id="ARBA00022448"/>
    </source>
</evidence>
<dbReference type="CDD" id="cd03219">
    <property type="entry name" value="ABC_Mj1267_LivG_branched"/>
    <property type="match status" value="1"/>
</dbReference>
<gene>
    <name evidence="5" type="ORF">caldi_12090</name>
</gene>
<dbReference type="PROSITE" id="PS50893">
    <property type="entry name" value="ABC_TRANSPORTER_2"/>
    <property type="match status" value="1"/>
</dbReference>
<accession>A0AA35CIY9</accession>
<dbReference type="AlphaFoldDB" id="A0AA35CIY9"/>
<dbReference type="Pfam" id="PF00005">
    <property type="entry name" value="ABC_tran"/>
    <property type="match status" value="1"/>
</dbReference>
<evidence type="ECO:0000259" key="4">
    <source>
        <dbReference type="PROSITE" id="PS50893"/>
    </source>
</evidence>
<evidence type="ECO:0000256" key="2">
    <source>
        <dbReference type="ARBA" id="ARBA00022741"/>
    </source>
</evidence>
<name>A0AA35CIY9_9FIRM</name>
<feature type="domain" description="ABC transporter" evidence="4">
    <location>
        <begin position="5"/>
        <end position="251"/>
    </location>
</feature>
<dbReference type="GO" id="GO:0015188">
    <property type="term" value="F:L-isoleucine transmembrane transporter activity"/>
    <property type="evidence" value="ECO:0007669"/>
    <property type="project" value="TreeGrafter"/>
</dbReference>
<dbReference type="GO" id="GO:1903806">
    <property type="term" value="P:L-isoleucine import across plasma membrane"/>
    <property type="evidence" value="ECO:0007669"/>
    <property type="project" value="TreeGrafter"/>
</dbReference>
<dbReference type="GO" id="GO:0005524">
    <property type="term" value="F:ATP binding"/>
    <property type="evidence" value="ECO:0007669"/>
    <property type="project" value="UniProtKB-KW"/>
</dbReference>
<dbReference type="Proteomes" id="UP001163687">
    <property type="component" value="Chromosome"/>
</dbReference>
<dbReference type="GO" id="GO:0005886">
    <property type="term" value="C:plasma membrane"/>
    <property type="evidence" value="ECO:0007669"/>
    <property type="project" value="TreeGrafter"/>
</dbReference>
<sequence>MGVILEVQGLTKRYGGLEANKDLTFSVAERQVYGIAGPNGAGKTTLFDMISGHTPPTSGTIRFRGEEIQQLQPEEVCHRGIARTFQTPVVFGTQSVLANALVGSAFGRQGGSVKGGSVAPTLRFRPEEIDEALAALEFVGLLDKQAQLAETLSVFDKKRLMIASALATRPKLLMLDEPVGGLNRAEREQLVELVRKVNAAGVTVLIIEHVMKALLALADRLLIIHHGEKLAEGNPSDVIRDERVVAVYLGEQARDLVAALKGG</sequence>
<dbReference type="GO" id="GO:0005304">
    <property type="term" value="F:L-valine transmembrane transporter activity"/>
    <property type="evidence" value="ECO:0007669"/>
    <property type="project" value="TreeGrafter"/>
</dbReference>
<evidence type="ECO:0000313" key="5">
    <source>
        <dbReference type="EMBL" id="BDG60119.1"/>
    </source>
</evidence>
<dbReference type="Gene3D" id="3.40.50.300">
    <property type="entry name" value="P-loop containing nucleotide triphosphate hydrolases"/>
    <property type="match status" value="1"/>
</dbReference>
<keyword evidence="6" id="KW-1185">Reference proteome</keyword>
<keyword evidence="1" id="KW-0813">Transport</keyword>
<dbReference type="GO" id="GO:0015808">
    <property type="term" value="P:L-alanine transport"/>
    <property type="evidence" value="ECO:0007669"/>
    <property type="project" value="TreeGrafter"/>
</dbReference>
<dbReference type="GO" id="GO:0015192">
    <property type="term" value="F:L-phenylalanine transmembrane transporter activity"/>
    <property type="evidence" value="ECO:0007669"/>
    <property type="project" value="TreeGrafter"/>
</dbReference>